<evidence type="ECO:0000256" key="1">
    <source>
        <dbReference type="ARBA" id="ARBA00004651"/>
    </source>
</evidence>
<organism evidence="8 9">
    <name type="scientific">Novipirellula herctigrandis</name>
    <dbReference type="NCBI Taxonomy" id="2527986"/>
    <lineage>
        <taxon>Bacteria</taxon>
        <taxon>Pseudomonadati</taxon>
        <taxon>Planctomycetota</taxon>
        <taxon>Planctomycetia</taxon>
        <taxon>Pirellulales</taxon>
        <taxon>Pirellulaceae</taxon>
        <taxon>Novipirellula</taxon>
    </lineage>
</organism>
<dbReference type="GO" id="GO:0005886">
    <property type="term" value="C:plasma membrane"/>
    <property type="evidence" value="ECO:0007669"/>
    <property type="project" value="UniProtKB-SubCell"/>
</dbReference>
<dbReference type="EMBL" id="SJPJ01000001">
    <property type="protein sequence ID" value="TWT82376.1"/>
    <property type="molecule type" value="Genomic_DNA"/>
</dbReference>
<evidence type="ECO:0000256" key="6">
    <source>
        <dbReference type="SAM" id="Phobius"/>
    </source>
</evidence>
<feature type="transmembrane region" description="Helical" evidence="6">
    <location>
        <begin position="70"/>
        <end position="91"/>
    </location>
</feature>
<dbReference type="AlphaFoldDB" id="A0A5C5Z5N1"/>
<reference evidence="8 9" key="1">
    <citation type="submission" date="2019-02" db="EMBL/GenBank/DDBJ databases">
        <title>Deep-cultivation of Planctomycetes and their phenomic and genomic characterization uncovers novel biology.</title>
        <authorList>
            <person name="Wiegand S."/>
            <person name="Jogler M."/>
            <person name="Boedeker C."/>
            <person name="Pinto D."/>
            <person name="Vollmers J."/>
            <person name="Rivas-Marin E."/>
            <person name="Kohn T."/>
            <person name="Peeters S.H."/>
            <person name="Heuer A."/>
            <person name="Rast P."/>
            <person name="Oberbeckmann S."/>
            <person name="Bunk B."/>
            <person name="Jeske O."/>
            <person name="Meyerdierks A."/>
            <person name="Storesund J.E."/>
            <person name="Kallscheuer N."/>
            <person name="Luecker S."/>
            <person name="Lage O.M."/>
            <person name="Pohl T."/>
            <person name="Merkel B.J."/>
            <person name="Hornburger P."/>
            <person name="Mueller R.-W."/>
            <person name="Bruemmer F."/>
            <person name="Labrenz M."/>
            <person name="Spormann A.M."/>
            <person name="Op Den Camp H."/>
            <person name="Overmann J."/>
            <person name="Amann R."/>
            <person name="Jetten M.S.M."/>
            <person name="Mascher T."/>
            <person name="Medema M.H."/>
            <person name="Devos D.P."/>
            <person name="Kaster A.-K."/>
            <person name="Ovreas L."/>
            <person name="Rohde M."/>
            <person name="Galperin M.Y."/>
            <person name="Jogler C."/>
        </authorList>
    </citation>
    <scope>NUCLEOTIDE SEQUENCE [LARGE SCALE GENOMIC DNA]</scope>
    <source>
        <strain evidence="8 9">CA13</strain>
    </source>
</reference>
<evidence type="ECO:0000256" key="3">
    <source>
        <dbReference type="ARBA" id="ARBA00022692"/>
    </source>
</evidence>
<feature type="domain" description="RDD" evidence="7">
    <location>
        <begin position="29"/>
        <end position="169"/>
    </location>
</feature>
<evidence type="ECO:0000256" key="4">
    <source>
        <dbReference type="ARBA" id="ARBA00022989"/>
    </source>
</evidence>
<evidence type="ECO:0000313" key="9">
    <source>
        <dbReference type="Proteomes" id="UP000315010"/>
    </source>
</evidence>
<dbReference type="PANTHER" id="PTHR36115">
    <property type="entry name" value="PROLINE-RICH ANTIGEN HOMOLOG-RELATED"/>
    <property type="match status" value="1"/>
</dbReference>
<keyword evidence="9" id="KW-1185">Reference proteome</keyword>
<proteinExistence type="predicted"/>
<dbReference type="InterPro" id="IPR051791">
    <property type="entry name" value="Pra-immunoreactive"/>
</dbReference>
<sequence length="177" mass="18634">MSIDNENPYAAPSETSDLASDSLYPNDLATRGERFAGALIDGIIMLPVVLGAGMVLGFGMVAAGIDPQSLAFQVLASVIGGLLGVAAFLAINGYLLATKGQTVGKLVMKTQILSDSTNSLVPFGRLVLLRYVPLWIASAIPFIGNFVGIIDGLAIFRENRKCIHDEIAGTKVIKLRG</sequence>
<keyword evidence="2" id="KW-1003">Cell membrane</keyword>
<dbReference type="PANTHER" id="PTHR36115:SF4">
    <property type="entry name" value="MEMBRANE PROTEIN"/>
    <property type="match status" value="1"/>
</dbReference>
<dbReference type="OrthoDB" id="8612316at2"/>
<keyword evidence="5 6" id="KW-0472">Membrane</keyword>
<keyword evidence="4 6" id="KW-1133">Transmembrane helix</keyword>
<evidence type="ECO:0000256" key="5">
    <source>
        <dbReference type="ARBA" id="ARBA00023136"/>
    </source>
</evidence>
<evidence type="ECO:0000259" key="7">
    <source>
        <dbReference type="Pfam" id="PF06271"/>
    </source>
</evidence>
<dbReference type="InterPro" id="IPR010432">
    <property type="entry name" value="RDD"/>
</dbReference>
<dbReference type="Pfam" id="PF06271">
    <property type="entry name" value="RDD"/>
    <property type="match status" value="1"/>
</dbReference>
<accession>A0A5C5Z5N1</accession>
<feature type="transmembrane region" description="Helical" evidence="6">
    <location>
        <begin position="35"/>
        <end position="58"/>
    </location>
</feature>
<evidence type="ECO:0000256" key="2">
    <source>
        <dbReference type="ARBA" id="ARBA00022475"/>
    </source>
</evidence>
<comment type="caution">
    <text evidence="8">The sequence shown here is derived from an EMBL/GenBank/DDBJ whole genome shotgun (WGS) entry which is preliminary data.</text>
</comment>
<gene>
    <name evidence="8" type="ORF">CA13_38390</name>
</gene>
<dbReference type="Proteomes" id="UP000315010">
    <property type="component" value="Unassembled WGS sequence"/>
</dbReference>
<name>A0A5C5Z5N1_9BACT</name>
<keyword evidence="3 6" id="KW-0812">Transmembrane</keyword>
<comment type="subcellular location">
    <subcellularLocation>
        <location evidence="1">Cell membrane</location>
        <topology evidence="1">Multi-pass membrane protein</topology>
    </subcellularLocation>
</comment>
<protein>
    <submittedName>
        <fullName evidence="8">RDD family protein</fullName>
    </submittedName>
</protein>
<evidence type="ECO:0000313" key="8">
    <source>
        <dbReference type="EMBL" id="TWT82376.1"/>
    </source>
</evidence>
<feature type="transmembrane region" description="Helical" evidence="6">
    <location>
        <begin position="134"/>
        <end position="156"/>
    </location>
</feature>
<dbReference type="RefSeq" id="WP_146398847.1">
    <property type="nucleotide sequence ID" value="NZ_SJPJ01000001.1"/>
</dbReference>